<dbReference type="Pfam" id="PF21082">
    <property type="entry name" value="MS_channel_3rd"/>
    <property type="match status" value="1"/>
</dbReference>
<sequence length="811" mass="87427">MIQPLLRVLLAGLVVLVLSLPGGAQEAEGPTDIPAFNTFADTAQATLATPTVSTAELDELRRQLTDWRAALLEAENVNADRIATLRSQIEALGPAPEEGATEPEEIAARRQQLNTELADAELPRVNATEAYNRADGLISEIDATIRARQTQALQERVPTPLNPAHWPTAASDFGEVAAIVREEISTNLSGDRIRDRLRDNAPRTLAIVAVGLLLLLRAPVWTDRLTDRIENRRRRRGRATLAFLVSLTQIALPVAGVMLFVLAFLSTGIPGETTAALLRTLIGFLATTFTALWLAGRLFPRDEKQPDTFSLTPERRRSARRTMIFTGVLAGLNIVLNMLVALDQVSPASHGVLLLPFHILLGLTYLQASRLIRAVRKTRAEETEDYSPSFLGRLVGLLGQALGLVAFAGPALAAAGYVNAAEWVMVPTALTMGLLALFVALQPPIRDAYALISDKSLDEADNALVPVLVNFVLVFAAAPALALIWGMRPTELLEVYARFAEGFSFGDTRITPSTIVTVIVVFLLILGLTRVLQSALKSTVLPRTKMDVGAQNALSSGIGYIGIAIAALLAVNAGGIDLTALAFILSALSVGIGFGLQNVVQNFVSGIILLIERPIGEGDWIEVGGNMGIVKSISVRSTTIETFDKQQLIVPNGDFISGTVTNWTRGSPLGRATITVGVAYGTDTRRVQSILHEIAASHPEVMTFPEPGVDFLGFGADSLDFRIRAMLYDVNHLLSVTTEIHHLIAERFAAENIEIPFAQRDLWLRNPEALAAAPKADAPKPEEAPRAQPKAESPSEPRDGDLAQQDNDGDR</sequence>
<dbReference type="PANTHER" id="PTHR30347:SF1">
    <property type="entry name" value="MECHANOSENSITIVE CHANNEL MSCK"/>
    <property type="match status" value="1"/>
</dbReference>
<feature type="transmembrane region" description="Helical" evidence="8">
    <location>
        <begin position="276"/>
        <end position="295"/>
    </location>
</feature>
<proteinExistence type="inferred from homology"/>
<dbReference type="GO" id="GO:0005886">
    <property type="term" value="C:plasma membrane"/>
    <property type="evidence" value="ECO:0007669"/>
    <property type="project" value="UniProtKB-SubCell"/>
</dbReference>
<dbReference type="EMBL" id="FOJU01000003">
    <property type="protein sequence ID" value="SFA98095.1"/>
    <property type="molecule type" value="Genomic_DNA"/>
</dbReference>
<dbReference type="OrthoDB" id="9799209at2"/>
<evidence type="ECO:0000256" key="8">
    <source>
        <dbReference type="SAM" id="Phobius"/>
    </source>
</evidence>
<keyword evidence="3" id="KW-1003">Cell membrane</keyword>
<evidence type="ECO:0000313" key="13">
    <source>
        <dbReference type="EMBL" id="SFA98095.1"/>
    </source>
</evidence>
<dbReference type="InterPro" id="IPR011066">
    <property type="entry name" value="MscS_channel_C_sf"/>
</dbReference>
<dbReference type="Gene3D" id="2.30.30.60">
    <property type="match status" value="1"/>
</dbReference>
<feature type="transmembrane region" description="Helical" evidence="8">
    <location>
        <begin position="201"/>
        <end position="220"/>
    </location>
</feature>
<evidence type="ECO:0000256" key="9">
    <source>
        <dbReference type="SAM" id="SignalP"/>
    </source>
</evidence>
<dbReference type="STRING" id="871651.SAMN05421688_2062"/>
<evidence type="ECO:0000259" key="10">
    <source>
        <dbReference type="Pfam" id="PF00924"/>
    </source>
</evidence>
<keyword evidence="5 8" id="KW-1133">Transmembrane helix</keyword>
<comment type="similarity">
    <text evidence="2">Belongs to the MscS (TC 1.A.23) family.</text>
</comment>
<evidence type="ECO:0000256" key="1">
    <source>
        <dbReference type="ARBA" id="ARBA00004651"/>
    </source>
</evidence>
<evidence type="ECO:0000256" key="2">
    <source>
        <dbReference type="ARBA" id="ARBA00008017"/>
    </source>
</evidence>
<dbReference type="SUPFAM" id="SSF82861">
    <property type="entry name" value="Mechanosensitive channel protein MscS (YggB), transmembrane region"/>
    <property type="match status" value="1"/>
</dbReference>
<feature type="signal peptide" evidence="9">
    <location>
        <begin position="1"/>
        <end position="26"/>
    </location>
</feature>
<feature type="transmembrane region" description="Helical" evidence="8">
    <location>
        <begin position="348"/>
        <end position="369"/>
    </location>
</feature>
<evidence type="ECO:0000256" key="7">
    <source>
        <dbReference type="SAM" id="MobiDB-lite"/>
    </source>
</evidence>
<dbReference type="Pfam" id="PF00924">
    <property type="entry name" value="MS_channel_2nd"/>
    <property type="match status" value="1"/>
</dbReference>
<dbReference type="GO" id="GO:0008381">
    <property type="term" value="F:mechanosensitive monoatomic ion channel activity"/>
    <property type="evidence" value="ECO:0007669"/>
    <property type="project" value="UniProtKB-ARBA"/>
</dbReference>
<dbReference type="InterPro" id="IPR052702">
    <property type="entry name" value="MscS-like_channel"/>
</dbReference>
<dbReference type="InterPro" id="IPR011014">
    <property type="entry name" value="MscS_channel_TM-2"/>
</dbReference>
<name>A0A1I0XAQ7_9RHOB</name>
<dbReference type="AlphaFoldDB" id="A0A1I0XAQ7"/>
<keyword evidence="4 8" id="KW-0812">Transmembrane</keyword>
<feature type="transmembrane region" description="Helical" evidence="8">
    <location>
        <begin position="580"/>
        <end position="600"/>
    </location>
</feature>
<evidence type="ECO:0000259" key="12">
    <source>
        <dbReference type="Pfam" id="PF21082"/>
    </source>
</evidence>
<dbReference type="Proteomes" id="UP000198796">
    <property type="component" value="Unassembled WGS sequence"/>
</dbReference>
<feature type="transmembrane region" description="Helical" evidence="8">
    <location>
        <begin position="510"/>
        <end position="532"/>
    </location>
</feature>
<gene>
    <name evidence="13" type="ORF">SAMN05421688_2062</name>
</gene>
<protein>
    <submittedName>
        <fullName evidence="13">Small-conductance mechanosensitive channel</fullName>
    </submittedName>
</protein>
<dbReference type="RefSeq" id="WP_092064116.1">
    <property type="nucleotide sequence ID" value="NZ_FOJU01000003.1"/>
</dbReference>
<dbReference type="PROSITE" id="PS01246">
    <property type="entry name" value="UPF0003"/>
    <property type="match status" value="1"/>
</dbReference>
<feature type="transmembrane region" description="Helical" evidence="8">
    <location>
        <begin position="390"/>
        <end position="417"/>
    </location>
</feature>
<feature type="transmembrane region" description="Helical" evidence="8">
    <location>
        <begin position="553"/>
        <end position="574"/>
    </location>
</feature>
<keyword evidence="14" id="KW-1185">Reference proteome</keyword>
<dbReference type="InterPro" id="IPR022249">
    <property type="entry name" value="DUF3772"/>
</dbReference>
<feature type="chain" id="PRO_5011795576" evidence="9">
    <location>
        <begin position="27"/>
        <end position="811"/>
    </location>
</feature>
<dbReference type="InterPro" id="IPR023408">
    <property type="entry name" value="MscS_beta-dom_sf"/>
</dbReference>
<dbReference type="InterPro" id="IPR006685">
    <property type="entry name" value="MscS_channel_2nd"/>
</dbReference>
<dbReference type="Pfam" id="PF12607">
    <property type="entry name" value="DUF3772"/>
    <property type="match status" value="1"/>
</dbReference>
<organism evidence="13 14">
    <name type="scientific">Poseidonocella pacifica</name>
    <dbReference type="NCBI Taxonomy" id="871651"/>
    <lineage>
        <taxon>Bacteria</taxon>
        <taxon>Pseudomonadati</taxon>
        <taxon>Pseudomonadota</taxon>
        <taxon>Alphaproteobacteria</taxon>
        <taxon>Rhodobacterales</taxon>
        <taxon>Roseobacteraceae</taxon>
        <taxon>Poseidonocella</taxon>
    </lineage>
</organism>
<feature type="transmembrane region" description="Helical" evidence="8">
    <location>
        <begin position="323"/>
        <end position="342"/>
    </location>
</feature>
<feature type="transmembrane region" description="Helical" evidence="8">
    <location>
        <begin position="462"/>
        <end position="485"/>
    </location>
</feature>
<feature type="domain" description="Mechanosensitive ion channel MscS" evidence="10">
    <location>
        <begin position="598"/>
        <end position="665"/>
    </location>
</feature>
<evidence type="ECO:0000256" key="5">
    <source>
        <dbReference type="ARBA" id="ARBA00022989"/>
    </source>
</evidence>
<dbReference type="SUPFAM" id="SSF103473">
    <property type="entry name" value="MFS general substrate transporter"/>
    <property type="match status" value="1"/>
</dbReference>
<dbReference type="InterPro" id="IPR049278">
    <property type="entry name" value="MS_channel_C"/>
</dbReference>
<dbReference type="SUPFAM" id="SSF50182">
    <property type="entry name" value="Sm-like ribonucleoproteins"/>
    <property type="match status" value="1"/>
</dbReference>
<keyword evidence="9" id="KW-0732">Signal</keyword>
<dbReference type="Gene3D" id="3.30.70.100">
    <property type="match status" value="1"/>
</dbReference>
<dbReference type="InterPro" id="IPR010920">
    <property type="entry name" value="LSM_dom_sf"/>
</dbReference>
<feature type="transmembrane region" description="Helical" evidence="8">
    <location>
        <begin position="423"/>
        <end position="441"/>
    </location>
</feature>
<evidence type="ECO:0000259" key="11">
    <source>
        <dbReference type="Pfam" id="PF12607"/>
    </source>
</evidence>
<feature type="domain" description="DUF3772" evidence="11">
    <location>
        <begin position="126"/>
        <end position="182"/>
    </location>
</feature>
<accession>A0A1I0XAQ7</accession>
<dbReference type="InterPro" id="IPR036259">
    <property type="entry name" value="MFS_trans_sf"/>
</dbReference>
<dbReference type="SUPFAM" id="SSF82689">
    <property type="entry name" value="Mechanosensitive channel protein MscS (YggB), C-terminal domain"/>
    <property type="match status" value="1"/>
</dbReference>
<evidence type="ECO:0000256" key="4">
    <source>
        <dbReference type="ARBA" id="ARBA00022692"/>
    </source>
</evidence>
<feature type="region of interest" description="Disordered" evidence="7">
    <location>
        <begin position="772"/>
        <end position="811"/>
    </location>
</feature>
<reference evidence="13 14" key="1">
    <citation type="submission" date="2016-10" db="EMBL/GenBank/DDBJ databases">
        <authorList>
            <person name="de Groot N.N."/>
        </authorList>
    </citation>
    <scope>NUCLEOTIDE SEQUENCE [LARGE SCALE GENOMIC DNA]</scope>
    <source>
        <strain evidence="13 14">DSM 29316</strain>
    </source>
</reference>
<dbReference type="Gene3D" id="1.10.287.1260">
    <property type="match status" value="1"/>
</dbReference>
<evidence type="ECO:0000313" key="14">
    <source>
        <dbReference type="Proteomes" id="UP000198796"/>
    </source>
</evidence>
<feature type="transmembrane region" description="Helical" evidence="8">
    <location>
        <begin position="241"/>
        <end position="264"/>
    </location>
</feature>
<comment type="subcellular location">
    <subcellularLocation>
        <location evidence="1">Cell membrane</location>
        <topology evidence="1">Multi-pass membrane protein</topology>
    </subcellularLocation>
</comment>
<evidence type="ECO:0000256" key="3">
    <source>
        <dbReference type="ARBA" id="ARBA00022475"/>
    </source>
</evidence>
<feature type="domain" description="Mechanosensitive ion channel MscS C-terminal" evidence="12">
    <location>
        <begin position="673"/>
        <end position="755"/>
    </location>
</feature>
<keyword evidence="6 8" id="KW-0472">Membrane</keyword>
<dbReference type="InterPro" id="IPR006686">
    <property type="entry name" value="MscS_channel_CS"/>
</dbReference>
<evidence type="ECO:0000256" key="6">
    <source>
        <dbReference type="ARBA" id="ARBA00023136"/>
    </source>
</evidence>
<dbReference type="PANTHER" id="PTHR30347">
    <property type="entry name" value="POTASSIUM CHANNEL RELATED"/>
    <property type="match status" value="1"/>
</dbReference>